<dbReference type="Proteomes" id="UP000076021">
    <property type="component" value="Chromosome"/>
</dbReference>
<reference evidence="2" key="2">
    <citation type="submission" date="2016-03" db="EMBL/GenBank/DDBJ databases">
        <authorList>
            <person name="Ploux O."/>
        </authorList>
    </citation>
    <scope>NUCLEOTIDE SEQUENCE [LARGE SCALE GENOMIC DNA]</scope>
    <source>
        <strain evidence="2">PP9</strain>
    </source>
</reference>
<organism evidence="1 2">
    <name type="scientific">Rummeliibacillus stabekisii</name>
    <dbReference type="NCBI Taxonomy" id="241244"/>
    <lineage>
        <taxon>Bacteria</taxon>
        <taxon>Bacillati</taxon>
        <taxon>Bacillota</taxon>
        <taxon>Bacilli</taxon>
        <taxon>Bacillales</taxon>
        <taxon>Caryophanaceae</taxon>
        <taxon>Rummeliibacillus</taxon>
    </lineage>
</organism>
<proteinExistence type="predicted"/>
<accession>A0A143HHH6</accession>
<reference evidence="1 2" key="1">
    <citation type="journal article" date="2016" name="Genome Announc.">
        <title>Whole-Genome Sequence of Rummeliibacillus stabekisii Strain PP9 Isolated from Antarctic Soil.</title>
        <authorList>
            <person name="da Mota F.F."/>
            <person name="Vollu R.E."/>
            <person name="Jurelevicius D."/>
            <person name="Seldin L."/>
        </authorList>
    </citation>
    <scope>NUCLEOTIDE SEQUENCE [LARGE SCALE GENOMIC DNA]</scope>
    <source>
        <strain evidence="1 2">PP9</strain>
    </source>
</reference>
<dbReference type="STRING" id="241244.ATY39_17100"/>
<evidence type="ECO:0000313" key="1">
    <source>
        <dbReference type="EMBL" id="AMX00947.1"/>
    </source>
</evidence>
<dbReference type="KEGG" id="rst:ATY39_17100"/>
<evidence type="ECO:0000313" key="2">
    <source>
        <dbReference type="Proteomes" id="UP000076021"/>
    </source>
</evidence>
<keyword evidence="2" id="KW-1185">Reference proteome</keyword>
<sequence>MNDSLTIKELFVKCYCESRKTQAYLTQCLDKCPEEEREYLIELVEKTASTSKKIKEFYEKH</sequence>
<dbReference type="RefSeq" id="WP_066791790.1">
    <property type="nucleotide sequence ID" value="NZ_CP014806.1"/>
</dbReference>
<dbReference type="AlphaFoldDB" id="A0A143HHH6"/>
<protein>
    <submittedName>
        <fullName evidence="1">Uncharacterized protein</fullName>
    </submittedName>
</protein>
<dbReference type="EMBL" id="CP014806">
    <property type="protein sequence ID" value="AMX00947.1"/>
    <property type="molecule type" value="Genomic_DNA"/>
</dbReference>
<gene>
    <name evidence="1" type="ORF">ATY39_17100</name>
</gene>
<name>A0A143HHH6_9BACL</name>